<organism evidence="1 2">
    <name type="scientific">Conidiobolus coronatus (strain ATCC 28846 / CBS 209.66 / NRRL 28638)</name>
    <name type="common">Delacroixia coronata</name>
    <dbReference type="NCBI Taxonomy" id="796925"/>
    <lineage>
        <taxon>Eukaryota</taxon>
        <taxon>Fungi</taxon>
        <taxon>Fungi incertae sedis</taxon>
        <taxon>Zoopagomycota</taxon>
        <taxon>Entomophthoromycotina</taxon>
        <taxon>Entomophthoromycetes</taxon>
        <taxon>Entomophthorales</taxon>
        <taxon>Ancylistaceae</taxon>
        <taxon>Conidiobolus</taxon>
    </lineage>
</organism>
<proteinExistence type="predicted"/>
<name>A0A137NS48_CONC2</name>
<evidence type="ECO:0000313" key="1">
    <source>
        <dbReference type="EMBL" id="KXN65510.1"/>
    </source>
</evidence>
<sequence>MKQNESSSTLIEYYTPNKIPSSQELIILILIEGYLKKTSNPDTSEQTDTFTTQELLKLKKYETQVLLKLFNWSKNFNSLTFQKILLELKALEDSLSLDPKLLKLNSKQKYSEYQSNLELLSNLNISEYYTTWFSYTPPDEDFNVDDSYLDLGTFGDGKFPLNYTFSAYLIIRLAKLNSYKDLNSLIENSFGLISQRFNNFRLETEGAYFSNFITNLYQTFKTLNFTAALKLLNNLKAFINTIILDANSPREFYEGNSLVEINEKLINSNNTNNIGESEEDLISYKLNYIKGK</sequence>
<keyword evidence="2" id="KW-1185">Reference proteome</keyword>
<dbReference type="EMBL" id="KQ964867">
    <property type="protein sequence ID" value="KXN65510.1"/>
    <property type="molecule type" value="Genomic_DNA"/>
</dbReference>
<dbReference type="Proteomes" id="UP000070444">
    <property type="component" value="Unassembled WGS sequence"/>
</dbReference>
<dbReference type="AlphaFoldDB" id="A0A137NS48"/>
<gene>
    <name evidence="1" type="ORF">CONCODRAFT_74244</name>
</gene>
<accession>A0A137NS48</accession>
<protein>
    <submittedName>
        <fullName evidence="1">Uncharacterized protein</fullName>
    </submittedName>
</protein>
<evidence type="ECO:0000313" key="2">
    <source>
        <dbReference type="Proteomes" id="UP000070444"/>
    </source>
</evidence>
<reference evidence="1 2" key="1">
    <citation type="journal article" date="2015" name="Genome Biol. Evol.">
        <title>Phylogenomic analyses indicate that early fungi evolved digesting cell walls of algal ancestors of land plants.</title>
        <authorList>
            <person name="Chang Y."/>
            <person name="Wang S."/>
            <person name="Sekimoto S."/>
            <person name="Aerts A.L."/>
            <person name="Choi C."/>
            <person name="Clum A."/>
            <person name="LaButti K.M."/>
            <person name="Lindquist E.A."/>
            <person name="Yee Ngan C."/>
            <person name="Ohm R.A."/>
            <person name="Salamov A.A."/>
            <person name="Grigoriev I.V."/>
            <person name="Spatafora J.W."/>
            <person name="Berbee M.L."/>
        </authorList>
    </citation>
    <scope>NUCLEOTIDE SEQUENCE [LARGE SCALE GENOMIC DNA]</scope>
    <source>
        <strain evidence="1 2">NRRL 28638</strain>
    </source>
</reference>